<dbReference type="Pfam" id="PF00271">
    <property type="entry name" value="Helicase_C"/>
    <property type="match status" value="1"/>
</dbReference>
<feature type="compositionally biased region" description="Low complexity" evidence="9">
    <location>
        <begin position="550"/>
        <end position="570"/>
    </location>
</feature>
<evidence type="ECO:0000256" key="8">
    <source>
        <dbReference type="RuleBase" id="RU000492"/>
    </source>
</evidence>
<dbReference type="Gene3D" id="3.40.50.300">
    <property type="entry name" value="P-loop containing nucleotide triphosphate hydrolases"/>
    <property type="match status" value="2"/>
</dbReference>
<dbReference type="SMART" id="SM00490">
    <property type="entry name" value="HELICc"/>
    <property type="match status" value="1"/>
</dbReference>
<dbReference type="PROSITE" id="PS00039">
    <property type="entry name" value="DEAD_ATP_HELICASE"/>
    <property type="match status" value="1"/>
</dbReference>
<accession>A0AAD9IC88</accession>
<dbReference type="Pfam" id="PF00270">
    <property type="entry name" value="DEAD"/>
    <property type="match status" value="1"/>
</dbReference>
<dbReference type="Proteomes" id="UP001217918">
    <property type="component" value="Unassembled WGS sequence"/>
</dbReference>
<protein>
    <recommendedName>
        <fullName evidence="1">RNA helicase</fullName>
        <ecNumber evidence="1">3.6.4.13</ecNumber>
    </recommendedName>
</protein>
<dbReference type="InterPro" id="IPR000629">
    <property type="entry name" value="RNA-helicase_DEAD-box_CS"/>
</dbReference>
<dbReference type="EMBL" id="JAQQPM010000009">
    <property type="protein sequence ID" value="KAK2075171.1"/>
    <property type="molecule type" value="Genomic_DNA"/>
</dbReference>
<evidence type="ECO:0000256" key="6">
    <source>
        <dbReference type="ARBA" id="ARBA00047984"/>
    </source>
</evidence>
<dbReference type="InterPro" id="IPR014014">
    <property type="entry name" value="RNA_helicase_DEAD_Q_motif"/>
</dbReference>
<feature type="region of interest" description="Disordered" evidence="9">
    <location>
        <begin position="534"/>
        <end position="594"/>
    </location>
</feature>
<dbReference type="SUPFAM" id="SSF52540">
    <property type="entry name" value="P-loop containing nucleoside triphosphate hydrolases"/>
    <property type="match status" value="1"/>
</dbReference>
<evidence type="ECO:0000313" key="14">
    <source>
        <dbReference type="Proteomes" id="UP001217918"/>
    </source>
</evidence>
<organism evidence="13 14">
    <name type="scientific">Phyllachora maydis</name>
    <dbReference type="NCBI Taxonomy" id="1825666"/>
    <lineage>
        <taxon>Eukaryota</taxon>
        <taxon>Fungi</taxon>
        <taxon>Dikarya</taxon>
        <taxon>Ascomycota</taxon>
        <taxon>Pezizomycotina</taxon>
        <taxon>Sordariomycetes</taxon>
        <taxon>Sordariomycetidae</taxon>
        <taxon>Phyllachorales</taxon>
        <taxon>Phyllachoraceae</taxon>
        <taxon>Phyllachora</taxon>
    </lineage>
</organism>
<keyword evidence="5 8" id="KW-0067">ATP-binding</keyword>
<dbReference type="PANTHER" id="PTHR47958">
    <property type="entry name" value="ATP-DEPENDENT RNA HELICASE DBP3"/>
    <property type="match status" value="1"/>
</dbReference>
<dbReference type="CDD" id="cd18787">
    <property type="entry name" value="SF2_C_DEAD"/>
    <property type="match status" value="1"/>
</dbReference>
<evidence type="ECO:0000256" key="3">
    <source>
        <dbReference type="ARBA" id="ARBA00022801"/>
    </source>
</evidence>
<gene>
    <name evidence="13" type="ORF">P8C59_009318</name>
</gene>
<proteinExistence type="inferred from homology"/>
<name>A0AAD9IC88_9PEZI</name>
<evidence type="ECO:0000256" key="4">
    <source>
        <dbReference type="ARBA" id="ARBA00022806"/>
    </source>
</evidence>
<sequence length="594" mass="65215">MIPHELDMAESNDGLAAAASESDAPDGQAASAGWTNQQPYDYSFAESQHEWEGNSRVYEWDGEMGAVGPEFPELELELFGPNSTNARHGIDFSKITTIEVFQEGPVRIDPIGLDFKDAGLHPVMQRNIELSGYKVPTPIQRFAIPAISQGYDLISVAQTGSGKTAAYLIPIIGKLMGKAKKWAAPRPNPATYRPGIDPPVRAEPLVVILVPTRELCVQIFNETRKFCYRTMLRPCCVYGGGPLSHQIEQLQKGCDIIVATPGRLIDFIDRPHILTLRRLKYFVIDEADEMLDADWEDDFKKLLTGGDQDEGNVKYMLFSATFPKPARDLAKNYLAENHVRIRVGRAGSSHANIKQQVIWCEPFMKRQCLTDLLRSMQPCRTLVFVRSKQVADELDDFLFNLGFPCTSLHADRTQYEREAAMRAFRSGKSPIMIATGVAARGLDVVQVLHVINYDLPSYEHGGIEEYTHRIGRTGRIGHRGVATSLYTEKDEPMASVLTRTLMETGQEIPDFLQAYVPEGEAGQKLKFEADSDFDEDDVAGAGDAGGGAWGASATGNDAAGADAQGADADASPWGTSAHVTPQAAAEKDEATSGW</sequence>
<dbReference type="InterPro" id="IPR001650">
    <property type="entry name" value="Helicase_C-like"/>
</dbReference>
<comment type="similarity">
    <text evidence="8">Belongs to the DEAD box helicase family.</text>
</comment>
<evidence type="ECO:0000256" key="2">
    <source>
        <dbReference type="ARBA" id="ARBA00022741"/>
    </source>
</evidence>
<reference evidence="13" key="1">
    <citation type="journal article" date="2023" name="Mol. Plant Microbe Interact.">
        <title>Elucidating the Obligate Nature and Biological Capacity of an Invasive Fungal Corn Pathogen.</title>
        <authorList>
            <person name="MacCready J.S."/>
            <person name="Roggenkamp E.M."/>
            <person name="Gdanetz K."/>
            <person name="Chilvers M.I."/>
        </authorList>
    </citation>
    <scope>NUCLEOTIDE SEQUENCE</scope>
    <source>
        <strain evidence="13">PM02</strain>
    </source>
</reference>
<evidence type="ECO:0000259" key="12">
    <source>
        <dbReference type="PROSITE" id="PS51195"/>
    </source>
</evidence>
<feature type="domain" description="DEAD-box RNA helicase Q" evidence="12">
    <location>
        <begin position="113"/>
        <end position="141"/>
    </location>
</feature>
<feature type="compositionally biased region" description="Basic and acidic residues" evidence="9">
    <location>
        <begin position="585"/>
        <end position="594"/>
    </location>
</feature>
<dbReference type="PROSITE" id="PS51195">
    <property type="entry name" value="Q_MOTIF"/>
    <property type="match status" value="1"/>
</dbReference>
<dbReference type="InterPro" id="IPR011545">
    <property type="entry name" value="DEAD/DEAH_box_helicase_dom"/>
</dbReference>
<dbReference type="GO" id="GO:0003676">
    <property type="term" value="F:nucleic acid binding"/>
    <property type="evidence" value="ECO:0007669"/>
    <property type="project" value="InterPro"/>
</dbReference>
<dbReference type="SMART" id="SM00487">
    <property type="entry name" value="DEXDc"/>
    <property type="match status" value="1"/>
</dbReference>
<feature type="domain" description="Helicase ATP-binding" evidence="10">
    <location>
        <begin position="144"/>
        <end position="340"/>
    </location>
</feature>
<feature type="region of interest" description="Disordered" evidence="9">
    <location>
        <begin position="1"/>
        <end position="34"/>
    </location>
</feature>
<dbReference type="GO" id="GO:0003724">
    <property type="term" value="F:RNA helicase activity"/>
    <property type="evidence" value="ECO:0007669"/>
    <property type="project" value="UniProtKB-EC"/>
</dbReference>
<dbReference type="AlphaFoldDB" id="A0AAD9IC88"/>
<keyword evidence="2 8" id="KW-0547">Nucleotide-binding</keyword>
<evidence type="ECO:0000259" key="11">
    <source>
        <dbReference type="PROSITE" id="PS51194"/>
    </source>
</evidence>
<keyword evidence="3 8" id="KW-0378">Hydrolase</keyword>
<keyword evidence="14" id="KW-1185">Reference proteome</keyword>
<evidence type="ECO:0000256" key="1">
    <source>
        <dbReference type="ARBA" id="ARBA00012552"/>
    </source>
</evidence>
<dbReference type="GO" id="GO:0016787">
    <property type="term" value="F:hydrolase activity"/>
    <property type="evidence" value="ECO:0007669"/>
    <property type="project" value="UniProtKB-KW"/>
</dbReference>
<dbReference type="GO" id="GO:0005524">
    <property type="term" value="F:ATP binding"/>
    <property type="evidence" value="ECO:0007669"/>
    <property type="project" value="UniProtKB-KW"/>
</dbReference>
<comment type="caution">
    <text evidence="13">The sequence shown here is derived from an EMBL/GenBank/DDBJ whole genome shotgun (WGS) entry which is preliminary data.</text>
</comment>
<dbReference type="EC" id="3.6.4.13" evidence="1"/>
<comment type="catalytic activity">
    <reaction evidence="6">
        <text>ATP + H2O = ADP + phosphate + H(+)</text>
        <dbReference type="Rhea" id="RHEA:13065"/>
        <dbReference type="ChEBI" id="CHEBI:15377"/>
        <dbReference type="ChEBI" id="CHEBI:15378"/>
        <dbReference type="ChEBI" id="CHEBI:30616"/>
        <dbReference type="ChEBI" id="CHEBI:43474"/>
        <dbReference type="ChEBI" id="CHEBI:456216"/>
        <dbReference type="EC" id="3.6.4.13"/>
    </reaction>
</comment>
<dbReference type="InterPro" id="IPR027417">
    <property type="entry name" value="P-loop_NTPase"/>
</dbReference>
<dbReference type="InterPro" id="IPR014001">
    <property type="entry name" value="Helicase_ATP-bd"/>
</dbReference>
<dbReference type="PROSITE" id="PS51192">
    <property type="entry name" value="HELICASE_ATP_BIND_1"/>
    <property type="match status" value="1"/>
</dbReference>
<evidence type="ECO:0000256" key="5">
    <source>
        <dbReference type="ARBA" id="ARBA00022840"/>
    </source>
</evidence>
<feature type="short sequence motif" description="Q motif" evidence="7">
    <location>
        <begin position="113"/>
        <end position="141"/>
    </location>
</feature>
<evidence type="ECO:0000256" key="9">
    <source>
        <dbReference type="SAM" id="MobiDB-lite"/>
    </source>
</evidence>
<feature type="domain" description="Helicase C-terminal" evidence="11">
    <location>
        <begin position="368"/>
        <end position="516"/>
    </location>
</feature>
<evidence type="ECO:0000256" key="7">
    <source>
        <dbReference type="PROSITE-ProRule" id="PRU00552"/>
    </source>
</evidence>
<keyword evidence="4 8" id="KW-0347">Helicase</keyword>
<evidence type="ECO:0000313" key="13">
    <source>
        <dbReference type="EMBL" id="KAK2075171.1"/>
    </source>
</evidence>
<evidence type="ECO:0000259" key="10">
    <source>
        <dbReference type="PROSITE" id="PS51192"/>
    </source>
</evidence>
<dbReference type="PROSITE" id="PS51194">
    <property type="entry name" value="HELICASE_CTER"/>
    <property type="match status" value="1"/>
</dbReference>